<dbReference type="RefSeq" id="WP_345162347.1">
    <property type="nucleotide sequence ID" value="NZ_BAABHC010000029.1"/>
</dbReference>
<protein>
    <recommendedName>
        <fullName evidence="4">DUF4861 domain-containing protein</fullName>
    </recommendedName>
</protein>
<keyword evidence="3" id="KW-1185">Reference proteome</keyword>
<dbReference type="EMBL" id="BAABHC010000029">
    <property type="protein sequence ID" value="GAA4443080.1"/>
    <property type="molecule type" value="Genomic_DNA"/>
</dbReference>
<keyword evidence="1" id="KW-0732">Signal</keyword>
<organism evidence="2 3">
    <name type="scientific">Pontibacter saemangeumensis</name>
    <dbReference type="NCBI Taxonomy" id="1084525"/>
    <lineage>
        <taxon>Bacteria</taxon>
        <taxon>Pseudomonadati</taxon>
        <taxon>Bacteroidota</taxon>
        <taxon>Cytophagia</taxon>
        <taxon>Cytophagales</taxon>
        <taxon>Hymenobacteraceae</taxon>
        <taxon>Pontibacter</taxon>
    </lineage>
</organism>
<reference evidence="3" key="1">
    <citation type="journal article" date="2019" name="Int. J. Syst. Evol. Microbiol.">
        <title>The Global Catalogue of Microorganisms (GCM) 10K type strain sequencing project: providing services to taxonomists for standard genome sequencing and annotation.</title>
        <authorList>
            <consortium name="The Broad Institute Genomics Platform"/>
            <consortium name="The Broad Institute Genome Sequencing Center for Infectious Disease"/>
            <person name="Wu L."/>
            <person name="Ma J."/>
        </authorList>
    </citation>
    <scope>NUCLEOTIDE SEQUENCE [LARGE SCALE GENOMIC DNA]</scope>
    <source>
        <strain evidence="3">JCM 17926</strain>
    </source>
</reference>
<sequence>MMHKMKVSLLSLALVLLSEGSLLAQNLKKEFPKSFTVTVTNPLNQQREDVMVLVEGEEIKKRIASFNPKAFVVLDGKNEIASQYNLRDSENRGIVVVLDQLAPKATRNLTIRYNEKGSSVRTYPRRTQAEVSHKVGGEFQNRKYIGGQFVNVDSLRVPSEHTDHSNYIRYEGPGWESDKVGYRFYLDWRNGTDVFGKKTKEMVLQQVGQDGFDSYHETQPWGMDVLKVGKTLGVGTLAMFHEGKANRLAETDSMISVIAENGAVYSSIRTNYYGWKVAGHLLDVTSLLSIPAGSRLTHHQVKVSGGDPQNLSTGIIKDQRAKLHTSRGTENAWGYIASYGKQSLNGEGDNLGIAVLFRPTDLLEITEDEHSHVVVLNPSENEVEYYFLAAWELEPEGIKTEEQFLKYLKQTAQELANPVQVQFGSKPKL</sequence>
<evidence type="ECO:0000313" key="3">
    <source>
        <dbReference type="Proteomes" id="UP001500552"/>
    </source>
</evidence>
<dbReference type="InterPro" id="IPR032342">
    <property type="entry name" value="DUF4861"/>
</dbReference>
<evidence type="ECO:0000256" key="1">
    <source>
        <dbReference type="SAM" id="SignalP"/>
    </source>
</evidence>
<feature type="signal peptide" evidence="1">
    <location>
        <begin position="1"/>
        <end position="24"/>
    </location>
</feature>
<evidence type="ECO:0000313" key="2">
    <source>
        <dbReference type="EMBL" id="GAA4443080.1"/>
    </source>
</evidence>
<accession>A0ABP8M2U0</accession>
<proteinExistence type="predicted"/>
<evidence type="ECO:0008006" key="4">
    <source>
        <dbReference type="Google" id="ProtNLM"/>
    </source>
</evidence>
<dbReference type="Pfam" id="PF16153">
    <property type="entry name" value="DUF4861"/>
    <property type="match status" value="1"/>
</dbReference>
<gene>
    <name evidence="2" type="ORF">GCM10023188_43560</name>
</gene>
<name>A0ABP8M2U0_9BACT</name>
<dbReference type="Proteomes" id="UP001500552">
    <property type="component" value="Unassembled WGS sequence"/>
</dbReference>
<feature type="chain" id="PRO_5045552246" description="DUF4861 domain-containing protein" evidence="1">
    <location>
        <begin position="25"/>
        <end position="429"/>
    </location>
</feature>
<comment type="caution">
    <text evidence="2">The sequence shown here is derived from an EMBL/GenBank/DDBJ whole genome shotgun (WGS) entry which is preliminary data.</text>
</comment>